<evidence type="ECO:0000256" key="1">
    <source>
        <dbReference type="SAM" id="MobiDB-lite"/>
    </source>
</evidence>
<organism evidence="2 3">
    <name type="scientific">'Fragaria x ananassa' phyllody phytoplasma</name>
    <dbReference type="NCBI Taxonomy" id="2358428"/>
    <lineage>
        <taxon>Bacteria</taxon>
        <taxon>Bacillati</taxon>
        <taxon>Mycoplasmatota</taxon>
        <taxon>Mollicutes</taxon>
        <taxon>Acholeplasmatales</taxon>
        <taxon>Acholeplasmataceae</taxon>
        <taxon>Candidatus Phytoplasma</taxon>
        <taxon>16SrXIII (Mexican periwinkle virescence group)</taxon>
    </lineage>
</organism>
<sequence>MFILSILASISIFFIRYSKGFTTAEILERRIDAIETTFFTLLIMTGFKPIFKLLSNIIIFIKNAFLGIFFPQKKLRNLEMAAAKQEHREQLLLEKLDKVRITNEKLLSHIEQQKHKVAIWQSKKERKQKLKNQRNTYGKENEDE</sequence>
<feature type="region of interest" description="Disordered" evidence="1">
    <location>
        <begin position="124"/>
        <end position="144"/>
    </location>
</feature>
<dbReference type="Proteomes" id="UP000811481">
    <property type="component" value="Unassembled WGS sequence"/>
</dbReference>
<protein>
    <submittedName>
        <fullName evidence="2">Uncharacterized protein</fullName>
    </submittedName>
</protein>
<keyword evidence="3" id="KW-1185">Reference proteome</keyword>
<name>A0ABS5K3V1_9MOLU</name>
<accession>A0ABS5K3V1</accession>
<proteinExistence type="predicted"/>
<evidence type="ECO:0000313" key="2">
    <source>
        <dbReference type="EMBL" id="MBS2126607.1"/>
    </source>
</evidence>
<comment type="caution">
    <text evidence="2">The sequence shown here is derived from an EMBL/GenBank/DDBJ whole genome shotgun (WGS) entry which is preliminary data.</text>
</comment>
<reference evidence="2" key="1">
    <citation type="submission" date="2021-04" db="EMBL/GenBank/DDBJ databases">
        <title>Draft genome sequence of StrPh-CL8, a phytoplasma strain causing strawberry phyllody in Chile.</title>
        <authorList>
            <person name="Cui W."/>
            <person name="Zamorano A."/>
            <person name="Fiore N."/>
        </authorList>
    </citation>
    <scope>NUCLEOTIDE SEQUENCE [LARGE SCALE GENOMIC DNA]</scope>
    <source>
        <strain evidence="2">StrPh-Cl</strain>
    </source>
</reference>
<dbReference type="EMBL" id="JAGVRH010000018">
    <property type="protein sequence ID" value="MBS2126607.1"/>
    <property type="molecule type" value="Genomic_DNA"/>
</dbReference>
<gene>
    <name evidence="2" type="ORF">J8J04_02845</name>
</gene>
<evidence type="ECO:0000313" key="3">
    <source>
        <dbReference type="Proteomes" id="UP000811481"/>
    </source>
</evidence>
<dbReference type="RefSeq" id="WP_212332165.1">
    <property type="nucleotide sequence ID" value="NZ_JAGVRH010000018.1"/>
</dbReference>